<evidence type="ECO:0000256" key="9">
    <source>
        <dbReference type="HAMAP-Rule" id="MF_01464"/>
    </source>
</evidence>
<sequence>MITNKNASQWRYATSVVSVLLMVVAILTLSVKGLNFGQDFTGGVVSEVRVAEHINSQTIVSGLSAVQEAGVSAGVSVVSAGEQGRWMIRFPVPDAGMDLAPLQAALTQLDPQVEILNTSMVGPQVGKEMVEQGGLAMLICLISIMAYLSFRFEWRQASGALLAMVHDVLLVLGLFSLLQLEVNLTVFAALLAVIGYSLNDSIVIADRVRELLQAKAKTNTPLADINNQAIVSTLTRTLITSGTTLMTISALWLLGGSALEGFAITMFFGILVGTWSSISMGTCLPELLKLKAEHYLPEPLPAGP</sequence>
<dbReference type="Proteomes" id="UP000292554">
    <property type="component" value="Unassembled WGS sequence"/>
</dbReference>
<keyword evidence="12" id="KW-1185">Reference proteome</keyword>
<keyword evidence="3 9" id="KW-1003">Cell membrane</keyword>
<dbReference type="Gene3D" id="1.20.1640.10">
    <property type="entry name" value="Multidrug efflux transporter AcrB transmembrane domain"/>
    <property type="match status" value="1"/>
</dbReference>
<comment type="similarity">
    <text evidence="9">Belongs to the SecD/SecF family. SecF subfamily.</text>
</comment>
<comment type="caution">
    <text evidence="9">Lacks conserved residue(s) required for the propagation of feature annotation.</text>
</comment>
<feature type="transmembrane region" description="Helical" evidence="9">
    <location>
        <begin position="261"/>
        <end position="284"/>
    </location>
</feature>
<dbReference type="NCBIfam" id="TIGR00916">
    <property type="entry name" value="2A0604s01"/>
    <property type="match status" value="1"/>
</dbReference>
<feature type="transmembrane region" description="Helical" evidence="9">
    <location>
        <begin position="184"/>
        <end position="205"/>
    </location>
</feature>
<dbReference type="SUPFAM" id="SSF82866">
    <property type="entry name" value="Multidrug efflux transporter AcrB transmembrane domain"/>
    <property type="match status" value="1"/>
</dbReference>
<dbReference type="InterPro" id="IPR005665">
    <property type="entry name" value="SecF_bac"/>
</dbReference>
<proteinExistence type="inferred from homology"/>
<dbReference type="NCBIfam" id="TIGR00966">
    <property type="entry name" value="transloc_SecF"/>
    <property type="match status" value="1"/>
</dbReference>
<name>A0ABY2AID1_9GAMM</name>
<evidence type="ECO:0000313" key="12">
    <source>
        <dbReference type="Proteomes" id="UP000292554"/>
    </source>
</evidence>
<evidence type="ECO:0000256" key="5">
    <source>
        <dbReference type="ARBA" id="ARBA00022927"/>
    </source>
</evidence>
<dbReference type="Pfam" id="PF02355">
    <property type="entry name" value="SecD_SecF_C"/>
    <property type="match status" value="1"/>
</dbReference>
<dbReference type="EMBL" id="SJXE01000007">
    <property type="protein sequence ID" value="TCI02433.1"/>
    <property type="molecule type" value="Genomic_DNA"/>
</dbReference>
<keyword evidence="4 9" id="KW-0812">Transmembrane</keyword>
<comment type="caution">
    <text evidence="11">The sequence shown here is derived from an EMBL/GenBank/DDBJ whole genome shotgun (WGS) entry which is preliminary data.</text>
</comment>
<evidence type="ECO:0000313" key="11">
    <source>
        <dbReference type="EMBL" id="TCI02433.1"/>
    </source>
</evidence>
<feature type="domain" description="Protein export membrane protein SecD/SecF C-terminal" evidence="10">
    <location>
        <begin position="103"/>
        <end position="282"/>
    </location>
</feature>
<comment type="subunit">
    <text evidence="9">Forms a complex with SecD. Part of the essential Sec protein translocation apparatus which comprises SecA, SecYEG and auxiliary proteins SecDF-YajC and YidC.</text>
</comment>
<comment type="subcellular location">
    <subcellularLocation>
        <location evidence="1 9">Cell membrane</location>
        <topology evidence="1 9">Multi-pass membrane protein</topology>
    </subcellularLocation>
</comment>
<keyword evidence="8 9" id="KW-0472">Membrane</keyword>
<evidence type="ECO:0000256" key="3">
    <source>
        <dbReference type="ARBA" id="ARBA00022475"/>
    </source>
</evidence>
<gene>
    <name evidence="9 11" type="primary">secF</name>
    <name evidence="11" type="ORF">EZV61_13835</name>
</gene>
<dbReference type="InterPro" id="IPR022813">
    <property type="entry name" value="SecD/SecF_arch_bac"/>
</dbReference>
<keyword evidence="5 9" id="KW-0653">Protein transport</keyword>
<evidence type="ECO:0000256" key="4">
    <source>
        <dbReference type="ARBA" id="ARBA00022692"/>
    </source>
</evidence>
<dbReference type="HAMAP" id="MF_01464_B">
    <property type="entry name" value="SecF_B"/>
    <property type="match status" value="1"/>
</dbReference>
<dbReference type="PANTHER" id="PTHR30081">
    <property type="entry name" value="PROTEIN-EXPORT MEMBRANE PROTEIN SEC"/>
    <property type="match status" value="1"/>
</dbReference>
<organism evidence="11 12">
    <name type="scientific">Corallincola luteus</name>
    <dbReference type="NCBI Taxonomy" id="1775177"/>
    <lineage>
        <taxon>Bacteria</taxon>
        <taxon>Pseudomonadati</taxon>
        <taxon>Pseudomonadota</taxon>
        <taxon>Gammaproteobacteria</taxon>
        <taxon>Alteromonadales</taxon>
        <taxon>Psychromonadaceae</taxon>
        <taxon>Corallincola</taxon>
    </lineage>
</organism>
<feature type="transmembrane region" description="Helical" evidence="9">
    <location>
        <begin position="129"/>
        <end position="148"/>
    </location>
</feature>
<comment type="function">
    <text evidence="9">Part of the Sec protein translocase complex. Interacts with the SecYEG preprotein conducting channel. SecDF uses the proton motive force (PMF) to complete protein translocation after the ATP-dependent function of SecA.</text>
</comment>
<accession>A0ABY2AID1</accession>
<evidence type="ECO:0000256" key="1">
    <source>
        <dbReference type="ARBA" id="ARBA00004651"/>
    </source>
</evidence>
<keyword evidence="6 9" id="KW-1133">Transmembrane helix</keyword>
<reference evidence="11 12" key="1">
    <citation type="submission" date="2019-02" db="EMBL/GenBank/DDBJ databases">
        <title>Corallincola luteus sp. nov., a marine bacterium isolated from surface sediment of Bohai Sea in China.</title>
        <authorList>
            <person name="Ren Q."/>
        </authorList>
    </citation>
    <scope>NUCLEOTIDE SEQUENCE [LARGE SCALE GENOMIC DNA]</scope>
    <source>
        <strain evidence="11 12">DASS28</strain>
    </source>
</reference>
<dbReference type="InterPro" id="IPR048634">
    <property type="entry name" value="SecD_SecF_C"/>
</dbReference>
<dbReference type="InterPro" id="IPR055344">
    <property type="entry name" value="SecD_SecF_C_bact"/>
</dbReference>
<keyword evidence="7 9" id="KW-0811">Translocation</keyword>
<feature type="transmembrane region" description="Helical" evidence="9">
    <location>
        <begin position="160"/>
        <end position="178"/>
    </location>
</feature>
<evidence type="ECO:0000256" key="8">
    <source>
        <dbReference type="ARBA" id="ARBA00023136"/>
    </source>
</evidence>
<evidence type="ECO:0000256" key="2">
    <source>
        <dbReference type="ARBA" id="ARBA00022448"/>
    </source>
</evidence>
<feature type="transmembrane region" description="Helical" evidence="9">
    <location>
        <begin position="12"/>
        <end position="31"/>
    </location>
</feature>
<dbReference type="InterPro" id="IPR022645">
    <property type="entry name" value="SecD/SecF_bac"/>
</dbReference>
<evidence type="ECO:0000256" key="7">
    <source>
        <dbReference type="ARBA" id="ARBA00023010"/>
    </source>
</evidence>
<protein>
    <recommendedName>
        <fullName evidence="9">Protein-export membrane protein SecF</fullName>
    </recommendedName>
</protein>
<evidence type="ECO:0000259" key="10">
    <source>
        <dbReference type="Pfam" id="PF02355"/>
    </source>
</evidence>
<evidence type="ECO:0000256" key="6">
    <source>
        <dbReference type="ARBA" id="ARBA00022989"/>
    </source>
</evidence>
<dbReference type="PRINTS" id="PR01755">
    <property type="entry name" value="SECFTRNLCASE"/>
</dbReference>
<dbReference type="PANTHER" id="PTHR30081:SF8">
    <property type="entry name" value="PROTEIN TRANSLOCASE SUBUNIT SECF"/>
    <property type="match status" value="1"/>
</dbReference>
<keyword evidence="2 9" id="KW-0813">Transport</keyword>